<keyword evidence="4" id="KW-1185">Reference proteome</keyword>
<dbReference type="PANTHER" id="PTHR34351">
    <property type="entry name" value="SLR1927 PROTEIN-RELATED"/>
    <property type="match status" value="1"/>
</dbReference>
<evidence type="ECO:0000256" key="1">
    <source>
        <dbReference type="SAM" id="Phobius"/>
    </source>
</evidence>
<sequence length="442" mass="47175">MQSPTFWRRSPGALRFRSQPEASVQTRLVLTIRGWCLLIIGAAALWGATLIALPDLAYIGCIFLAILVAAALWQFIGRKAGELTRSVSTEILSVGHESTIEARFRAQSLMPTPVGSCTDALPDALRGDATGTVPTIGSSLRRGAQTLTVRYPVTGVRRGVHKIGPFRITTTDPFGLVRRHTSLGEATPVTIAPALVPIAALPISAGESGGSLHSSTSHLGEGADNLIARPYAPGDSMRRIHWRATAHRDQLMVRQEEKESTPRAIIVLDRAVTRWHAAAGQSEAKDAAFETMLSMCVSVAARLMFEGYLVVVCDQDGVELCDPLTDDADIPGMLSAFATVTTHGGDRWEQLRALAPEGGAGPLVLLTRGVTPQQTAAIAPLAHSSTFAVLFAADTEATVLDECHHAGWRTSAVDAADIRRRDDAVISAWLTALEQGASRVDS</sequence>
<dbReference type="OrthoDB" id="9812729at2"/>
<proteinExistence type="predicted"/>
<evidence type="ECO:0000313" key="4">
    <source>
        <dbReference type="Proteomes" id="UP000321196"/>
    </source>
</evidence>
<organism evidence="3 4">
    <name type="scientific">Microbacterium mitrae</name>
    <dbReference type="NCBI Taxonomy" id="664640"/>
    <lineage>
        <taxon>Bacteria</taxon>
        <taxon>Bacillati</taxon>
        <taxon>Actinomycetota</taxon>
        <taxon>Actinomycetes</taxon>
        <taxon>Micrococcales</taxon>
        <taxon>Microbacteriaceae</taxon>
        <taxon>Microbacterium</taxon>
    </lineage>
</organism>
<evidence type="ECO:0000313" key="3">
    <source>
        <dbReference type="EMBL" id="TXK03038.1"/>
    </source>
</evidence>
<reference evidence="3 4" key="1">
    <citation type="submission" date="2019-08" db="EMBL/GenBank/DDBJ databases">
        <authorList>
            <person name="Dong K."/>
        </authorList>
    </citation>
    <scope>NUCLEOTIDE SEQUENCE [LARGE SCALE GENOMIC DNA]</scope>
    <source>
        <strain evidence="3 4">M4-8</strain>
    </source>
</reference>
<gene>
    <name evidence="3" type="ORF">FVP60_12175</name>
</gene>
<keyword evidence="1" id="KW-1133">Transmembrane helix</keyword>
<comment type="caution">
    <text evidence="3">The sequence shown here is derived from an EMBL/GenBank/DDBJ whole genome shotgun (WGS) entry which is preliminary data.</text>
</comment>
<dbReference type="Pfam" id="PF01882">
    <property type="entry name" value="DUF58"/>
    <property type="match status" value="1"/>
</dbReference>
<dbReference type="EMBL" id="VRSW01000005">
    <property type="protein sequence ID" value="TXK03038.1"/>
    <property type="molecule type" value="Genomic_DNA"/>
</dbReference>
<keyword evidence="1" id="KW-0472">Membrane</keyword>
<dbReference type="InterPro" id="IPR002881">
    <property type="entry name" value="DUF58"/>
</dbReference>
<evidence type="ECO:0000259" key="2">
    <source>
        <dbReference type="Pfam" id="PF01882"/>
    </source>
</evidence>
<feature type="domain" description="DUF58" evidence="2">
    <location>
        <begin position="228"/>
        <end position="277"/>
    </location>
</feature>
<feature type="transmembrane region" description="Helical" evidence="1">
    <location>
        <begin position="57"/>
        <end position="76"/>
    </location>
</feature>
<accession>A0A5C8HKA8</accession>
<feature type="transmembrane region" description="Helical" evidence="1">
    <location>
        <begin position="28"/>
        <end position="51"/>
    </location>
</feature>
<dbReference type="Proteomes" id="UP000321196">
    <property type="component" value="Unassembled WGS sequence"/>
</dbReference>
<dbReference type="AlphaFoldDB" id="A0A5C8HKA8"/>
<dbReference type="PANTHER" id="PTHR34351:SF1">
    <property type="entry name" value="SLR1927 PROTEIN"/>
    <property type="match status" value="1"/>
</dbReference>
<keyword evidence="1" id="KW-0812">Transmembrane</keyword>
<protein>
    <submittedName>
        <fullName evidence="3">DUF58 domain-containing protein</fullName>
    </submittedName>
</protein>
<name>A0A5C8HKA8_9MICO</name>